<gene>
    <name evidence="14" type="primary">uxuB</name>
    <name evidence="7 9 14" type="synonym">xylB</name>
    <name evidence="14" type="ordered locus">PSPPH_2593</name>
</gene>
<dbReference type="PANTHER" id="PTHR43362:SF1">
    <property type="entry name" value="MANNITOL DEHYDROGENASE 2-RELATED"/>
    <property type="match status" value="1"/>
</dbReference>
<dbReference type="Pfam" id="PF01232">
    <property type="entry name" value="Mannitol_dh"/>
    <property type="match status" value="1"/>
</dbReference>
<proteinExistence type="inferred from homology"/>
<evidence type="ECO:0000256" key="5">
    <source>
        <dbReference type="ARBA" id="ARBA00023277"/>
    </source>
</evidence>
<evidence type="ECO:0000256" key="2">
    <source>
        <dbReference type="ARBA" id="ARBA00022777"/>
    </source>
</evidence>
<dbReference type="eggNOG" id="COG0246">
    <property type="taxonomic scope" value="Bacteria"/>
</dbReference>
<dbReference type="SUPFAM" id="SSF53067">
    <property type="entry name" value="Actin-like ATPase domain"/>
    <property type="match status" value="2"/>
</dbReference>
<keyword evidence="7 9" id="KW-0067">ATP-binding</keyword>
<evidence type="ECO:0000259" key="12">
    <source>
        <dbReference type="Pfam" id="PF02782"/>
    </source>
</evidence>
<dbReference type="GO" id="GO:0016616">
    <property type="term" value="F:oxidoreductase activity, acting on the CH-OH group of donors, NAD or NADP as acceptor"/>
    <property type="evidence" value="ECO:0007669"/>
    <property type="project" value="TreeGrafter"/>
</dbReference>
<dbReference type="Pfam" id="PF00370">
    <property type="entry name" value="FGGY_N"/>
    <property type="match status" value="1"/>
</dbReference>
<comment type="function">
    <text evidence="7">Catalyzes the phosphorylation of D-xylulose to D-xylulose 5-phosphate.</text>
</comment>
<dbReference type="InterPro" id="IPR050988">
    <property type="entry name" value="Mannitol_DH/Oxidoreductase"/>
</dbReference>
<dbReference type="InterPro" id="IPR008927">
    <property type="entry name" value="6-PGluconate_DH-like_C_sf"/>
</dbReference>
<evidence type="ECO:0000313" key="15">
    <source>
        <dbReference type="Proteomes" id="UP000000551"/>
    </source>
</evidence>
<sequence length="973" mass="106121">MKLTKNNLSRLDADIALPAYTVESTRQGIAHIGVGGFHRAHQAFYTDALMNSGEGFEWSICGVGLRTEDKAVRDALAQQDYLYTLYELGDTPDTETRVIASISGMLLAEDSTQALIDKLSSPDIRIVSLTITEGGYCIDDSNGQFMAHLPQIQHDLAHPDQPKTVFGFLCAALARRRAEGTPAFTLMSCDNLPHNGAVTRKALLAFATLRDADLHDWIKDNVSFPNAMVDRITPMTSAAHRLKLADEKHIDDAWPVVCEPFVQWVLEDKFVNGRPAWEKVGVQFTDDVTPYEEMKIKLLNGSHLALTYLGFLKGYRFVHETMNDPLFVRYIRAYMDLDVTPQLASVPGIDLEGYKDTLIERFSNQAIADQLERVCSDGSSKFPKFTIPTINRLIVDQGNFERASLVVAAWSLYLQGVDENGTTYKIPDPRAEFCQALVADDELITQRLLQVEEIFGVAIPKSAEFVAAFEQNLNDLRTLGVSGTIDCGTQGTKVLVLDTESSTVLGEGSASHSLISDHNGRREQDVGQWLDALQQATRDALAQSGVSGQQILGIGVSGQQHGLVLLDAQGEVLRPAKLWCDTESAPENQRLLDYLGGAQGSLQRLGLVIAPGYTVSKLLWTKEQYPQLFERIDKVLLPHDYLNYWLTGRCCTEFGDASGTGYFNVRTREWDLPLLAHIDPSDRLGKALPQLVQAHEAVGVLRPEIARLLDLNPAALVSSGGGDNMMGAIGTGNIQPGLITMSLGSSGTVYAYADEARVSEHESVATFCSSSGGWLPLICTMNLTNATTAIRELFALDIAGFNQAVAQAPIGAEGVLILPFLNGERVPALPDATGSIVGLDSTNLTQANLSRAVVEGTTFGLRYGLDLLRDSGIKSEKIRLIGGGSKSAVWRQIVADIMNTPVICTDHAEAAALGAAIQAAWCWSHADGKAEGLQQLCERCVSLDQSSETHPVVHNVAAYQQVYQRYQAQLRKV</sequence>
<dbReference type="InterPro" id="IPR036291">
    <property type="entry name" value="NAD(P)-bd_dom_sf"/>
</dbReference>
<feature type="domain" description="Mannitol dehydrogenase N-terminal" evidence="11">
    <location>
        <begin position="28"/>
        <end position="279"/>
    </location>
</feature>
<dbReference type="InterPro" id="IPR013328">
    <property type="entry name" value="6PGD_dom2"/>
</dbReference>
<protein>
    <recommendedName>
        <fullName evidence="7 9">Xylulose kinase</fullName>
        <shortName evidence="7 9">Xylulokinase</shortName>
        <ecNumber evidence="7 9">2.7.1.17</ecNumber>
    </recommendedName>
</protein>
<dbReference type="KEGG" id="psp:PSPPH_2593"/>
<dbReference type="InterPro" id="IPR023027">
    <property type="entry name" value="Mannitol_DH_CS"/>
</dbReference>
<dbReference type="HOGENOM" id="CLU_305001_0_0_6"/>
<dbReference type="InterPro" id="IPR013118">
    <property type="entry name" value="Mannitol_DH_C"/>
</dbReference>
<dbReference type="PANTHER" id="PTHR43362">
    <property type="entry name" value="MANNITOL DEHYDROGENASE DSF1-RELATED"/>
    <property type="match status" value="1"/>
</dbReference>
<dbReference type="CDD" id="cd07809">
    <property type="entry name" value="ASKHA_NBD_FGGY_BaXK-like"/>
    <property type="match status" value="1"/>
</dbReference>
<dbReference type="PROSITE" id="PS00445">
    <property type="entry name" value="FGGY_KINASES_2"/>
    <property type="match status" value="1"/>
</dbReference>
<keyword evidence="1 7" id="KW-0808">Transferase</keyword>
<dbReference type="HAMAP" id="MF_02220">
    <property type="entry name" value="XylB"/>
    <property type="match status" value="1"/>
</dbReference>
<evidence type="ECO:0000256" key="8">
    <source>
        <dbReference type="RuleBase" id="RU003733"/>
    </source>
</evidence>
<dbReference type="EMBL" id="CP000058">
    <property type="protein sequence ID" value="AAZ33734.1"/>
    <property type="molecule type" value="Genomic_DNA"/>
</dbReference>
<dbReference type="GO" id="GO:0019594">
    <property type="term" value="P:mannitol metabolic process"/>
    <property type="evidence" value="ECO:0007669"/>
    <property type="project" value="InterPro"/>
</dbReference>
<dbReference type="InterPro" id="IPR043129">
    <property type="entry name" value="ATPase_NBD"/>
</dbReference>
<accession>Q48IJ4</accession>
<dbReference type="Gene3D" id="1.10.1040.10">
    <property type="entry name" value="N-(1-d-carboxylethyl)-l-norvaline Dehydrogenase, domain 2"/>
    <property type="match status" value="1"/>
</dbReference>
<keyword evidence="2 7" id="KW-0418">Kinase</keyword>
<dbReference type="InterPro" id="IPR000669">
    <property type="entry name" value="Mannitol_DH"/>
</dbReference>
<evidence type="ECO:0000256" key="9">
    <source>
        <dbReference type="RuleBase" id="RU364073"/>
    </source>
</evidence>
<dbReference type="GO" id="GO:0004856">
    <property type="term" value="F:D-xylulokinase activity"/>
    <property type="evidence" value="ECO:0007669"/>
    <property type="project" value="UniProtKB-UniRule"/>
</dbReference>
<feature type="domain" description="Carbohydrate kinase FGGY N-terminal" evidence="10">
    <location>
        <begin position="484"/>
        <end position="730"/>
    </location>
</feature>
<dbReference type="eggNOG" id="COG1070">
    <property type="taxonomic scope" value="Bacteria"/>
</dbReference>
<keyword evidence="7 9" id="KW-0859">Xylose metabolism</keyword>
<dbReference type="FunFam" id="3.40.50.720:FF:000129">
    <property type="entry name" value="D-mannonate oxidoreductase"/>
    <property type="match status" value="1"/>
</dbReference>
<dbReference type="InterPro" id="IPR006000">
    <property type="entry name" value="Xylulokinase"/>
</dbReference>
<name>Q48IJ4_PSE14</name>
<evidence type="ECO:0000256" key="1">
    <source>
        <dbReference type="ARBA" id="ARBA00022679"/>
    </source>
</evidence>
<keyword evidence="4" id="KW-0520">NAD</keyword>
<feature type="domain" description="Mannitol dehydrogenase C-terminal" evidence="13">
    <location>
        <begin position="287"/>
        <end position="476"/>
    </location>
</feature>
<dbReference type="PRINTS" id="PR00084">
    <property type="entry name" value="MTLDHDRGNASE"/>
</dbReference>
<feature type="binding site" evidence="7">
    <location>
        <begin position="560"/>
        <end position="561"/>
    </location>
    <ligand>
        <name>substrate</name>
    </ligand>
</feature>
<dbReference type="AlphaFoldDB" id="Q48IJ4"/>
<keyword evidence="3 14" id="KW-0560">Oxidoreductase</keyword>
<evidence type="ECO:0000256" key="6">
    <source>
        <dbReference type="ARBA" id="ARBA00061451"/>
    </source>
</evidence>
<evidence type="ECO:0000256" key="7">
    <source>
        <dbReference type="HAMAP-Rule" id="MF_02220"/>
    </source>
</evidence>
<evidence type="ECO:0000256" key="3">
    <source>
        <dbReference type="ARBA" id="ARBA00023002"/>
    </source>
</evidence>
<dbReference type="SUPFAM" id="SSF51735">
    <property type="entry name" value="NAD(P)-binding Rossmann-fold domains"/>
    <property type="match status" value="1"/>
</dbReference>
<dbReference type="GO" id="GO:0005998">
    <property type="term" value="P:xylulose catabolic process"/>
    <property type="evidence" value="ECO:0007669"/>
    <property type="project" value="UniProtKB-UniRule"/>
</dbReference>
<comment type="similarity">
    <text evidence="7 8">Belongs to the FGGY kinase family.</text>
</comment>
<feature type="domain" description="Carbohydrate kinase FGGY C-terminal" evidence="12">
    <location>
        <begin position="801"/>
        <end position="922"/>
    </location>
</feature>
<keyword evidence="5 7" id="KW-0119">Carbohydrate metabolism</keyword>
<comment type="catalytic activity">
    <reaction evidence="7 9">
        <text>D-xylulose + ATP = D-xylulose 5-phosphate + ADP + H(+)</text>
        <dbReference type="Rhea" id="RHEA:10964"/>
        <dbReference type="ChEBI" id="CHEBI:15378"/>
        <dbReference type="ChEBI" id="CHEBI:17140"/>
        <dbReference type="ChEBI" id="CHEBI:30616"/>
        <dbReference type="ChEBI" id="CHEBI:57737"/>
        <dbReference type="ChEBI" id="CHEBI:456216"/>
        <dbReference type="EC" id="2.7.1.17"/>
    </reaction>
</comment>
<evidence type="ECO:0000259" key="13">
    <source>
        <dbReference type="Pfam" id="PF08125"/>
    </source>
</evidence>
<dbReference type="PROSITE" id="PS00974">
    <property type="entry name" value="MANNITOL_DHGENASE"/>
    <property type="match status" value="1"/>
</dbReference>
<evidence type="ECO:0000256" key="4">
    <source>
        <dbReference type="ARBA" id="ARBA00023027"/>
    </source>
</evidence>
<dbReference type="EC" id="2.7.1.17" evidence="7 9"/>
<evidence type="ECO:0000313" key="14">
    <source>
        <dbReference type="EMBL" id="AAZ33734.1"/>
    </source>
</evidence>
<keyword evidence="7 9" id="KW-0547">Nucleotide-binding</keyword>
<dbReference type="GO" id="GO:0042732">
    <property type="term" value="P:D-xylose metabolic process"/>
    <property type="evidence" value="ECO:0007669"/>
    <property type="project" value="UniProtKB-KW"/>
</dbReference>
<dbReference type="Pfam" id="PF08125">
    <property type="entry name" value="Mannitol_dh_C"/>
    <property type="match status" value="1"/>
</dbReference>
<reference evidence="14 15" key="1">
    <citation type="journal article" date="2005" name="J. Bacteriol.">
        <title>Whole-genome sequence analysis of Pseudomonas syringae pv. phaseolicola 1448A reveals divergence among pathovars in genes involved in virulence and transposition.</title>
        <authorList>
            <person name="Joardar V."/>
            <person name="Lindeberg M."/>
            <person name="Jackson R.W."/>
            <person name="Selengut J."/>
            <person name="Dodson R."/>
            <person name="Brinkac L.M."/>
            <person name="Daugherty S.C."/>
            <person name="Deboy R."/>
            <person name="Durkin A.S."/>
            <person name="Giglio M.G."/>
            <person name="Madupu R."/>
            <person name="Nelson W.C."/>
            <person name="Rosovitz M.J."/>
            <person name="Sullivan S."/>
            <person name="Crabtree J."/>
            <person name="Creasy T."/>
            <person name="Davidsen T."/>
            <person name="Haft D.H."/>
            <person name="Zafar N."/>
            <person name="Zhou L."/>
            <person name="Halpin R."/>
            <person name="Holley T."/>
            <person name="Khouri H."/>
            <person name="Feldblyum T."/>
            <person name="White O."/>
            <person name="Fraser C.M."/>
            <person name="Chatterjee A.K."/>
            <person name="Cartinhour S."/>
            <person name="Schneider D.J."/>
            <person name="Mansfield J."/>
            <person name="Collmer A."/>
            <person name="Buell C.R."/>
        </authorList>
    </citation>
    <scope>NUCLEOTIDE SEQUENCE [LARGE SCALE GENOMIC DNA]</scope>
    <source>
        <strain evidence="15">1448A / Race 6</strain>
    </source>
</reference>
<dbReference type="NCBIfam" id="TIGR01312">
    <property type="entry name" value="XylB"/>
    <property type="match status" value="1"/>
</dbReference>
<evidence type="ECO:0000259" key="10">
    <source>
        <dbReference type="Pfam" id="PF00370"/>
    </source>
</evidence>
<dbReference type="InterPro" id="IPR018483">
    <property type="entry name" value="Carb_kinase_FGGY_CS"/>
</dbReference>
<dbReference type="Gene3D" id="3.40.50.720">
    <property type="entry name" value="NAD(P)-binding Rossmann-like Domain"/>
    <property type="match status" value="1"/>
</dbReference>
<evidence type="ECO:0000259" key="11">
    <source>
        <dbReference type="Pfam" id="PF01232"/>
    </source>
</evidence>
<comment type="similarity">
    <text evidence="6">Belongs to the mannitol dehydrogenase family. UxuB subfamily.</text>
</comment>
<dbReference type="Proteomes" id="UP000000551">
    <property type="component" value="Chromosome"/>
</dbReference>
<feature type="active site" description="Proton acceptor" evidence="7">
    <location>
        <position position="723"/>
    </location>
</feature>
<dbReference type="InterPro" id="IPR013131">
    <property type="entry name" value="Mannitol_DH_N"/>
</dbReference>
<feature type="site" description="Important for activity" evidence="7">
    <location>
        <position position="486"/>
    </location>
</feature>
<dbReference type="InterPro" id="IPR018485">
    <property type="entry name" value="FGGY_C"/>
</dbReference>
<dbReference type="Pfam" id="PF02782">
    <property type="entry name" value="FGGY_C"/>
    <property type="match status" value="1"/>
</dbReference>
<dbReference type="SUPFAM" id="SSF48179">
    <property type="entry name" value="6-phosphogluconate dehydrogenase C-terminal domain-like"/>
    <property type="match status" value="1"/>
</dbReference>
<dbReference type="InterPro" id="IPR018484">
    <property type="entry name" value="FGGY_N"/>
</dbReference>
<organism evidence="14 15">
    <name type="scientific">Pseudomonas savastanoi pv. phaseolicola (strain 1448A / Race 6)</name>
    <name type="common">Pseudomonas syringae pv. phaseolicola (strain 1448A / Race 6)</name>
    <dbReference type="NCBI Taxonomy" id="264730"/>
    <lineage>
        <taxon>Bacteria</taxon>
        <taxon>Pseudomonadati</taxon>
        <taxon>Pseudomonadota</taxon>
        <taxon>Gammaproteobacteria</taxon>
        <taxon>Pseudomonadales</taxon>
        <taxon>Pseudomonadaceae</taxon>
        <taxon>Pseudomonas</taxon>
    </lineage>
</organism>
<dbReference type="Gene3D" id="3.30.420.40">
    <property type="match status" value="2"/>
</dbReference>
<dbReference type="GO" id="GO:0005524">
    <property type="term" value="F:ATP binding"/>
    <property type="evidence" value="ECO:0007669"/>
    <property type="project" value="UniProtKB-UniRule"/>
</dbReference>